<evidence type="ECO:0000256" key="5">
    <source>
        <dbReference type="ARBA" id="ARBA00033308"/>
    </source>
</evidence>
<dbReference type="InterPro" id="IPR045865">
    <property type="entry name" value="ACT-like_dom_sf"/>
</dbReference>
<dbReference type="FunFam" id="3.10.20.30:FF:000002">
    <property type="entry name" value="GTP pyrophosphokinase (RelA/SpoT)"/>
    <property type="match status" value="1"/>
</dbReference>
<dbReference type="CDD" id="cd05399">
    <property type="entry name" value="NT_Rel-Spo_like"/>
    <property type="match status" value="1"/>
</dbReference>
<dbReference type="SUPFAM" id="SSF81271">
    <property type="entry name" value="TGS-like"/>
    <property type="match status" value="1"/>
</dbReference>
<dbReference type="GO" id="GO:0005886">
    <property type="term" value="C:plasma membrane"/>
    <property type="evidence" value="ECO:0007669"/>
    <property type="project" value="TreeGrafter"/>
</dbReference>
<dbReference type="Proteomes" id="UP000033618">
    <property type="component" value="Unassembled WGS sequence"/>
</dbReference>
<dbReference type="EMBL" id="LAQU01000006">
    <property type="protein sequence ID" value="KKB64019.1"/>
    <property type="molecule type" value="Genomic_DNA"/>
</dbReference>
<comment type="similarity">
    <text evidence="1">Belongs to the RelA/SpoT family.</text>
</comment>
<keyword evidence="9" id="KW-0808">Transferase</keyword>
<dbReference type="InterPro" id="IPR043519">
    <property type="entry name" value="NT_sf"/>
</dbReference>
<dbReference type="GO" id="GO:0016301">
    <property type="term" value="F:kinase activity"/>
    <property type="evidence" value="ECO:0007669"/>
    <property type="project" value="UniProtKB-KW"/>
</dbReference>
<dbReference type="PANTHER" id="PTHR21262">
    <property type="entry name" value="GUANOSINE-3',5'-BIS DIPHOSPHATE 3'-PYROPHOSPHOHYDROLASE"/>
    <property type="match status" value="1"/>
</dbReference>
<keyword evidence="9" id="KW-0418">Kinase</keyword>
<dbReference type="GO" id="GO:0008728">
    <property type="term" value="F:GTP diphosphokinase activity"/>
    <property type="evidence" value="ECO:0007669"/>
    <property type="project" value="TreeGrafter"/>
</dbReference>
<evidence type="ECO:0000313" key="10">
    <source>
        <dbReference type="Proteomes" id="UP000033618"/>
    </source>
</evidence>
<organism evidence="9 10">
    <name type="scientific">Robbsia andropogonis</name>
    <dbReference type="NCBI Taxonomy" id="28092"/>
    <lineage>
        <taxon>Bacteria</taxon>
        <taxon>Pseudomonadati</taxon>
        <taxon>Pseudomonadota</taxon>
        <taxon>Betaproteobacteria</taxon>
        <taxon>Burkholderiales</taxon>
        <taxon>Burkholderiaceae</taxon>
        <taxon>Robbsia</taxon>
    </lineage>
</organism>
<dbReference type="OrthoDB" id="9805041at2"/>
<sequence length="765" mass="84588">METANDASLPEPAGSPDASPLLDAARARVREVASEMTMKSGESLVDHGAGTARILASLDADLPSLLAAILYPIADRTDDITALLGDALAAEVLHLIADVRKLSQLGVVGVRAAERGSKGLDRDAEAARRLHVESLRKLLLAFAQDIRVVLIRFASRLQTLRHHAATKSAPAPDLARETLEIYAPLANRLGIWQVKWELEDLAFRFEDPDTYKRIARLLDEKRVEREAYVSAAIAQLREALSEADIVAEVSGRPKHIYSIWRKMRGKDLDFSELYDVRAFRVIVRDVKDCYSVLGIVHNMWQPIPKEFDDYISRPKPNGYKSLHTVVIGDDGRAFEVQIRTREMHEFAEYGVAAHWRYKEAGPRGYAGQFAADERYDEKIAWLRQLLAWKDDIAGERGEGVDDGTDGNAPRLDRPESALQAWEQIKQTPVDDHIYVLTPQARVIALPQGATAVDFAYHLHSDLGHRCRGARVDGAMVPLNTPLRNGQTVEIIAVKQGGPSRDWLNANLGYLHSPRARQKVRNWFNALDLQESIATGRAMVEKTLQREGKTSVNLDDLANKLGFKNPDALFVVVGKEEFSLRQVEQALHDGPPVVEEQPEIVAKSSSGRSVASGASSGVLVVGVGALMTQLARCCRPAPPDAIAGFVTRGKGVSIHRADCPTFARMAAEAPERVLETAWSDEAIGGRGDTVYPVDLMIEATDRQGLLRDISDIFAREKINVVGVKTVSKRHHAYMHFTVEVRSAEQCRRALLVLSEISGMIRASRRL</sequence>
<evidence type="ECO:0000256" key="3">
    <source>
        <dbReference type="ARBA" id="ARBA00029754"/>
    </source>
</evidence>
<dbReference type="Pfam" id="PF13328">
    <property type="entry name" value="HD_4"/>
    <property type="match status" value="1"/>
</dbReference>
<dbReference type="InterPro" id="IPR007685">
    <property type="entry name" value="RelA_SpoT"/>
</dbReference>
<dbReference type="SMART" id="SM00954">
    <property type="entry name" value="RelA_SpoT"/>
    <property type="match status" value="1"/>
</dbReference>
<dbReference type="RefSeq" id="WP_024901412.1">
    <property type="nucleotide sequence ID" value="NZ_CADFGU010000002.1"/>
</dbReference>
<protein>
    <recommendedName>
        <fullName evidence="2">GTP pyrophosphokinase</fullName>
    </recommendedName>
    <alternativeName>
        <fullName evidence="4">(p)ppGpp synthase</fullName>
    </alternativeName>
    <alternativeName>
        <fullName evidence="3">ATP:GTP 3'-pyrophosphotransferase</fullName>
    </alternativeName>
    <alternativeName>
        <fullName evidence="5">ppGpp synthase I</fullName>
    </alternativeName>
</protein>
<dbReference type="FunFam" id="3.30.460.10:FF:000001">
    <property type="entry name" value="GTP pyrophosphokinase RelA"/>
    <property type="match status" value="1"/>
</dbReference>
<dbReference type="PANTHER" id="PTHR21262:SF31">
    <property type="entry name" value="GTP PYROPHOSPHOKINASE"/>
    <property type="match status" value="1"/>
</dbReference>
<accession>A0A0F5K2D3</accession>
<comment type="caution">
    <text evidence="9">The sequence shown here is derived from an EMBL/GenBank/DDBJ whole genome shotgun (WGS) entry which is preliminary data.</text>
</comment>
<dbReference type="GO" id="GO:0042594">
    <property type="term" value="P:response to starvation"/>
    <property type="evidence" value="ECO:0007669"/>
    <property type="project" value="TreeGrafter"/>
</dbReference>
<dbReference type="GO" id="GO:0008893">
    <property type="term" value="F:guanosine-3',5'-bis(diphosphate) 3'-diphosphatase activity"/>
    <property type="evidence" value="ECO:0007669"/>
    <property type="project" value="TreeGrafter"/>
</dbReference>
<dbReference type="PROSITE" id="PS51671">
    <property type="entry name" value="ACT"/>
    <property type="match status" value="1"/>
</dbReference>
<dbReference type="InterPro" id="IPR012675">
    <property type="entry name" value="Beta-grasp_dom_sf"/>
</dbReference>
<dbReference type="InterPro" id="IPR004095">
    <property type="entry name" value="TGS"/>
</dbReference>
<dbReference type="Gene3D" id="3.10.20.30">
    <property type="match status" value="1"/>
</dbReference>
<gene>
    <name evidence="9" type="ORF">WM40_08050</name>
</gene>
<evidence type="ECO:0000313" key="9">
    <source>
        <dbReference type="EMBL" id="KKB64019.1"/>
    </source>
</evidence>
<dbReference type="Gene3D" id="1.10.3210.10">
    <property type="entry name" value="Hypothetical protein af1432"/>
    <property type="match status" value="1"/>
</dbReference>
<reference evidence="9 10" key="1">
    <citation type="submission" date="2015-03" db="EMBL/GenBank/DDBJ databases">
        <title>Draft Genome Sequence of Burkholderia andropogonis type strain ICMP2807, isolated from Sorghum bicolor.</title>
        <authorList>
            <person name="Lopes-Santos L."/>
            <person name="Castro D.B."/>
            <person name="Ottoboni L.M."/>
            <person name="Park D."/>
            <person name="Weirc B.S."/>
            <person name="Destefano S.A."/>
        </authorList>
    </citation>
    <scope>NUCLEOTIDE SEQUENCE [LARGE SCALE GENOMIC DNA]</scope>
    <source>
        <strain evidence="9 10">ICMP2807</strain>
    </source>
</reference>
<evidence type="ECO:0000259" key="8">
    <source>
        <dbReference type="PROSITE" id="PS51880"/>
    </source>
</evidence>
<dbReference type="SUPFAM" id="SSF81301">
    <property type="entry name" value="Nucleotidyltransferase"/>
    <property type="match status" value="1"/>
</dbReference>
<feature type="region of interest" description="Disordered" evidence="6">
    <location>
        <begin position="1"/>
        <end position="21"/>
    </location>
</feature>
<dbReference type="Pfam" id="PF02824">
    <property type="entry name" value="TGS"/>
    <property type="match status" value="1"/>
</dbReference>
<dbReference type="InterPro" id="IPR002912">
    <property type="entry name" value="ACT_dom"/>
</dbReference>
<dbReference type="InterPro" id="IPR033655">
    <property type="entry name" value="TGS_RelA/SpoT"/>
</dbReference>
<name>A0A0F5K2D3_9BURK</name>
<evidence type="ECO:0000256" key="4">
    <source>
        <dbReference type="ARBA" id="ARBA00032407"/>
    </source>
</evidence>
<dbReference type="CDD" id="cd01668">
    <property type="entry name" value="TGS_RSH"/>
    <property type="match status" value="1"/>
</dbReference>
<dbReference type="STRING" id="28092.WM40_08050"/>
<proteinExistence type="inferred from homology"/>
<dbReference type="AlphaFoldDB" id="A0A0F5K2D3"/>
<evidence type="ECO:0000259" key="7">
    <source>
        <dbReference type="PROSITE" id="PS51671"/>
    </source>
</evidence>
<dbReference type="GO" id="GO:0015969">
    <property type="term" value="P:guanosine tetraphosphate metabolic process"/>
    <property type="evidence" value="ECO:0007669"/>
    <property type="project" value="InterPro"/>
</dbReference>
<evidence type="ECO:0000256" key="1">
    <source>
        <dbReference type="ARBA" id="ARBA00007476"/>
    </source>
</evidence>
<dbReference type="Pfam" id="PF13291">
    <property type="entry name" value="ACT_4"/>
    <property type="match status" value="1"/>
</dbReference>
<dbReference type="GO" id="GO:0015949">
    <property type="term" value="P:nucleobase-containing small molecule interconversion"/>
    <property type="evidence" value="ECO:0007669"/>
    <property type="project" value="UniProtKB-ARBA"/>
</dbReference>
<feature type="domain" description="ACT" evidence="7">
    <location>
        <begin position="693"/>
        <end position="765"/>
    </location>
</feature>
<dbReference type="SUPFAM" id="SSF55021">
    <property type="entry name" value="ACT-like"/>
    <property type="match status" value="1"/>
</dbReference>
<dbReference type="Gene3D" id="3.30.70.260">
    <property type="match status" value="1"/>
</dbReference>
<dbReference type="Gene3D" id="3.30.460.10">
    <property type="entry name" value="Beta Polymerase, domain 2"/>
    <property type="match status" value="1"/>
</dbReference>
<dbReference type="SUPFAM" id="SSF109604">
    <property type="entry name" value="HD-domain/PDEase-like"/>
    <property type="match status" value="1"/>
</dbReference>
<keyword evidence="10" id="KW-1185">Reference proteome</keyword>
<evidence type="ECO:0000256" key="6">
    <source>
        <dbReference type="SAM" id="MobiDB-lite"/>
    </source>
</evidence>
<dbReference type="CDD" id="cd04876">
    <property type="entry name" value="ACT_RelA-SpoT"/>
    <property type="match status" value="1"/>
</dbReference>
<dbReference type="InterPro" id="IPR012676">
    <property type="entry name" value="TGS-like"/>
</dbReference>
<dbReference type="PROSITE" id="PS51880">
    <property type="entry name" value="TGS"/>
    <property type="match status" value="1"/>
</dbReference>
<evidence type="ECO:0000256" key="2">
    <source>
        <dbReference type="ARBA" id="ARBA00019852"/>
    </source>
</evidence>
<dbReference type="Pfam" id="PF04607">
    <property type="entry name" value="RelA_SpoT"/>
    <property type="match status" value="1"/>
</dbReference>
<feature type="domain" description="TGS" evidence="8">
    <location>
        <begin position="429"/>
        <end position="492"/>
    </location>
</feature>
<dbReference type="PATRIC" id="fig|28092.6.peg.1908"/>